<name>A0A4Y7KIR6_PAPSO</name>
<reference evidence="1 2" key="1">
    <citation type="journal article" date="2018" name="Science">
        <title>The opium poppy genome and morphinan production.</title>
        <authorList>
            <person name="Guo L."/>
            <person name="Winzer T."/>
            <person name="Yang X."/>
            <person name="Li Y."/>
            <person name="Ning Z."/>
            <person name="He Z."/>
            <person name="Teodor R."/>
            <person name="Lu Y."/>
            <person name="Bowser T.A."/>
            <person name="Graham I.A."/>
            <person name="Ye K."/>
        </authorList>
    </citation>
    <scope>NUCLEOTIDE SEQUENCE [LARGE SCALE GENOMIC DNA]</scope>
    <source>
        <strain evidence="2">cv. HN1</strain>
        <tissue evidence="1">Leaves</tissue>
    </source>
</reference>
<dbReference type="Gramene" id="RZC71785">
    <property type="protein sequence ID" value="RZC71785"/>
    <property type="gene ID" value="C5167_034947"/>
</dbReference>
<protein>
    <submittedName>
        <fullName evidence="1">Uncharacterized protein</fullName>
    </submittedName>
</protein>
<dbReference type="Proteomes" id="UP000316621">
    <property type="component" value="Chromosome 7"/>
</dbReference>
<accession>A0A4Y7KIR6</accession>
<evidence type="ECO:0000313" key="2">
    <source>
        <dbReference type="Proteomes" id="UP000316621"/>
    </source>
</evidence>
<dbReference type="STRING" id="3469.A0A4Y7KIR6"/>
<sequence>MYDIFACLIHRRVTINTVADVCKKLSFDALSHFMVVVPVLCNLLQYEDQKPLIGLLWRLASGSAMAVKMLFSKKKEGYLKDQPELLRRFGRHNSCFGGDAVIIETVSSFNAVERYLWLHVNARRNDAQTTSAVDMQAN</sequence>
<gene>
    <name evidence="1" type="ORF">C5167_034947</name>
</gene>
<organism evidence="1 2">
    <name type="scientific">Papaver somniferum</name>
    <name type="common">Opium poppy</name>
    <dbReference type="NCBI Taxonomy" id="3469"/>
    <lineage>
        <taxon>Eukaryota</taxon>
        <taxon>Viridiplantae</taxon>
        <taxon>Streptophyta</taxon>
        <taxon>Embryophyta</taxon>
        <taxon>Tracheophyta</taxon>
        <taxon>Spermatophyta</taxon>
        <taxon>Magnoliopsida</taxon>
        <taxon>Ranunculales</taxon>
        <taxon>Papaveraceae</taxon>
        <taxon>Papaveroideae</taxon>
        <taxon>Papaver</taxon>
    </lineage>
</organism>
<dbReference type="EMBL" id="CM010721">
    <property type="protein sequence ID" value="RZC71785.1"/>
    <property type="molecule type" value="Genomic_DNA"/>
</dbReference>
<dbReference type="AlphaFoldDB" id="A0A4Y7KIR6"/>
<evidence type="ECO:0000313" key="1">
    <source>
        <dbReference type="EMBL" id="RZC71785.1"/>
    </source>
</evidence>
<proteinExistence type="predicted"/>
<keyword evidence="2" id="KW-1185">Reference proteome</keyword>